<organism evidence="2 3">
    <name type="scientific">Meloidogyne hapla</name>
    <name type="common">Root-knot nematode worm</name>
    <dbReference type="NCBI Taxonomy" id="6305"/>
    <lineage>
        <taxon>Eukaryota</taxon>
        <taxon>Metazoa</taxon>
        <taxon>Ecdysozoa</taxon>
        <taxon>Nematoda</taxon>
        <taxon>Chromadorea</taxon>
        <taxon>Rhabditida</taxon>
        <taxon>Tylenchina</taxon>
        <taxon>Tylenchomorpha</taxon>
        <taxon>Tylenchoidea</taxon>
        <taxon>Meloidogynidae</taxon>
        <taxon>Meloidogyninae</taxon>
        <taxon>Meloidogyne</taxon>
    </lineage>
</organism>
<proteinExistence type="predicted"/>
<evidence type="ECO:0000313" key="3">
    <source>
        <dbReference type="WBParaSite" id="MhA1_Contig2598.frz3.gene4"/>
    </source>
</evidence>
<feature type="compositionally biased region" description="Gly residues" evidence="1">
    <location>
        <begin position="66"/>
        <end position="75"/>
    </location>
</feature>
<dbReference type="WBParaSite" id="MhA1_Contig2598.frz3.gene4">
    <property type="protein sequence ID" value="MhA1_Contig2598.frz3.gene4"/>
    <property type="gene ID" value="MhA1_Contig2598.frz3.gene4"/>
</dbReference>
<evidence type="ECO:0000313" key="2">
    <source>
        <dbReference type="Proteomes" id="UP000095281"/>
    </source>
</evidence>
<feature type="compositionally biased region" description="Basic and acidic residues" evidence="1">
    <location>
        <begin position="38"/>
        <end position="61"/>
    </location>
</feature>
<dbReference type="AlphaFoldDB" id="A0A1I8BIL5"/>
<accession>A0A1I8BIL5</accession>
<evidence type="ECO:0000256" key="1">
    <source>
        <dbReference type="SAM" id="MobiDB-lite"/>
    </source>
</evidence>
<protein>
    <submittedName>
        <fullName evidence="3">Uncharacterized protein</fullName>
    </submittedName>
</protein>
<sequence>MLKETEEYKNINKNCKKIIIDDLLRIYNYIFNNYLKNPQEEKQEGQAKRTREMHESEQDRRVRGRIGSGSGSKNN</sequence>
<dbReference type="Proteomes" id="UP000095281">
    <property type="component" value="Unplaced"/>
</dbReference>
<reference evidence="3" key="1">
    <citation type="submission" date="2016-11" db="UniProtKB">
        <authorList>
            <consortium name="WormBaseParasite"/>
        </authorList>
    </citation>
    <scope>IDENTIFICATION</scope>
</reference>
<keyword evidence="2" id="KW-1185">Reference proteome</keyword>
<name>A0A1I8BIL5_MELHA</name>
<feature type="region of interest" description="Disordered" evidence="1">
    <location>
        <begin position="37"/>
        <end position="75"/>
    </location>
</feature>